<keyword evidence="1" id="KW-0677">Repeat</keyword>
<dbReference type="Pfam" id="PF00931">
    <property type="entry name" value="NB-ARC"/>
    <property type="match status" value="1"/>
</dbReference>
<feature type="domain" description="Disease resistance R13L4/SHOC-2-like LRR" evidence="5">
    <location>
        <begin position="628"/>
        <end position="904"/>
    </location>
</feature>
<comment type="caution">
    <text evidence="6">The sequence shown here is derived from an EMBL/GenBank/DDBJ whole genome shotgun (WGS) entry which is preliminary data.</text>
</comment>
<keyword evidence="2" id="KW-0611">Plant defense</keyword>
<proteinExistence type="predicted"/>
<dbReference type="GO" id="GO:0043531">
    <property type="term" value="F:ADP binding"/>
    <property type="evidence" value="ECO:0007669"/>
    <property type="project" value="InterPro"/>
</dbReference>
<protein>
    <submittedName>
        <fullName evidence="6">NBS-LRR resistance protein</fullName>
    </submittedName>
</protein>
<dbReference type="SUPFAM" id="SSF52058">
    <property type="entry name" value="L domain-like"/>
    <property type="match status" value="1"/>
</dbReference>
<dbReference type="KEGG" id="qsa:O6P43_013111"/>
<dbReference type="InterPro" id="IPR002182">
    <property type="entry name" value="NB-ARC"/>
</dbReference>
<name>A0AAD7PVS1_QUISA</name>
<dbReference type="Gene3D" id="3.80.10.10">
    <property type="entry name" value="Ribonuclease Inhibitor"/>
    <property type="match status" value="4"/>
</dbReference>
<dbReference type="SUPFAM" id="SSF52047">
    <property type="entry name" value="RNI-like"/>
    <property type="match status" value="1"/>
</dbReference>
<gene>
    <name evidence="6" type="ORF">O6P43_013111</name>
</gene>
<dbReference type="Pfam" id="PF23598">
    <property type="entry name" value="LRR_14"/>
    <property type="match status" value="1"/>
</dbReference>
<dbReference type="InterPro" id="IPR036388">
    <property type="entry name" value="WH-like_DNA-bd_sf"/>
</dbReference>
<evidence type="ECO:0000313" key="7">
    <source>
        <dbReference type="Proteomes" id="UP001163823"/>
    </source>
</evidence>
<evidence type="ECO:0000256" key="2">
    <source>
        <dbReference type="ARBA" id="ARBA00022821"/>
    </source>
</evidence>
<feature type="domain" description="NB-ARC" evidence="3">
    <location>
        <begin position="225"/>
        <end position="396"/>
    </location>
</feature>
<evidence type="ECO:0000259" key="5">
    <source>
        <dbReference type="Pfam" id="PF23598"/>
    </source>
</evidence>
<dbReference type="Proteomes" id="UP001163823">
    <property type="component" value="Chromosome 5"/>
</dbReference>
<dbReference type="Pfam" id="PF23559">
    <property type="entry name" value="WHD_DRP"/>
    <property type="match status" value="1"/>
</dbReference>
<dbReference type="InterPro" id="IPR055414">
    <property type="entry name" value="LRR_R13L4/SHOC2-like"/>
</dbReference>
<evidence type="ECO:0000259" key="4">
    <source>
        <dbReference type="Pfam" id="PF23559"/>
    </source>
</evidence>
<dbReference type="InterPro" id="IPR042197">
    <property type="entry name" value="Apaf_helical"/>
</dbReference>
<reference evidence="6" key="1">
    <citation type="journal article" date="2023" name="Science">
        <title>Elucidation of the pathway for biosynthesis of saponin adjuvants from the soapbark tree.</title>
        <authorList>
            <person name="Reed J."/>
            <person name="Orme A."/>
            <person name="El-Demerdash A."/>
            <person name="Owen C."/>
            <person name="Martin L.B.B."/>
            <person name="Misra R.C."/>
            <person name="Kikuchi S."/>
            <person name="Rejzek M."/>
            <person name="Martin A.C."/>
            <person name="Harkess A."/>
            <person name="Leebens-Mack J."/>
            <person name="Louveau T."/>
            <person name="Stephenson M.J."/>
            <person name="Osbourn A."/>
        </authorList>
    </citation>
    <scope>NUCLEOTIDE SEQUENCE</scope>
    <source>
        <strain evidence="6">S10</strain>
    </source>
</reference>
<organism evidence="6 7">
    <name type="scientific">Quillaja saponaria</name>
    <name type="common">Soap bark tree</name>
    <dbReference type="NCBI Taxonomy" id="32244"/>
    <lineage>
        <taxon>Eukaryota</taxon>
        <taxon>Viridiplantae</taxon>
        <taxon>Streptophyta</taxon>
        <taxon>Embryophyta</taxon>
        <taxon>Tracheophyta</taxon>
        <taxon>Spermatophyta</taxon>
        <taxon>Magnoliopsida</taxon>
        <taxon>eudicotyledons</taxon>
        <taxon>Gunneridae</taxon>
        <taxon>Pentapetalae</taxon>
        <taxon>rosids</taxon>
        <taxon>fabids</taxon>
        <taxon>Fabales</taxon>
        <taxon>Quillajaceae</taxon>
        <taxon>Quillaja</taxon>
    </lineage>
</organism>
<dbReference type="SUPFAM" id="SSF52540">
    <property type="entry name" value="P-loop containing nucleoside triphosphate hydrolases"/>
    <property type="match status" value="1"/>
</dbReference>
<feature type="domain" description="Disease resistance protein winged helix" evidence="4">
    <location>
        <begin position="484"/>
        <end position="556"/>
    </location>
</feature>
<dbReference type="PRINTS" id="PR00364">
    <property type="entry name" value="DISEASERSIST"/>
</dbReference>
<dbReference type="Gene3D" id="1.10.10.10">
    <property type="entry name" value="Winged helix-like DNA-binding domain superfamily/Winged helix DNA-binding domain"/>
    <property type="match status" value="1"/>
</dbReference>
<dbReference type="GO" id="GO:0006952">
    <property type="term" value="P:defense response"/>
    <property type="evidence" value="ECO:0007669"/>
    <property type="project" value="UniProtKB-KW"/>
</dbReference>
<dbReference type="FunFam" id="1.10.10.10:FF:000322">
    <property type="entry name" value="Probable disease resistance protein At1g63360"/>
    <property type="match status" value="1"/>
</dbReference>
<evidence type="ECO:0000313" key="6">
    <source>
        <dbReference type="EMBL" id="KAJ7969104.1"/>
    </source>
</evidence>
<dbReference type="InterPro" id="IPR058922">
    <property type="entry name" value="WHD_DRP"/>
</dbReference>
<dbReference type="Gene3D" id="3.40.50.300">
    <property type="entry name" value="P-loop containing nucleotide triphosphate hydrolases"/>
    <property type="match status" value="1"/>
</dbReference>
<dbReference type="InterPro" id="IPR027417">
    <property type="entry name" value="P-loop_NTPase"/>
</dbReference>
<dbReference type="PANTHER" id="PTHR36766">
    <property type="entry name" value="PLANT BROAD-SPECTRUM MILDEW RESISTANCE PROTEIN RPW8"/>
    <property type="match status" value="1"/>
</dbReference>
<dbReference type="EMBL" id="JARAOO010000005">
    <property type="protein sequence ID" value="KAJ7969104.1"/>
    <property type="molecule type" value="Genomic_DNA"/>
</dbReference>
<keyword evidence="7" id="KW-1185">Reference proteome</keyword>
<evidence type="ECO:0000259" key="3">
    <source>
        <dbReference type="Pfam" id="PF00931"/>
    </source>
</evidence>
<accession>A0AAD7PVS1</accession>
<evidence type="ECO:0000256" key="1">
    <source>
        <dbReference type="ARBA" id="ARBA00022737"/>
    </source>
</evidence>
<dbReference type="PANTHER" id="PTHR36766:SF40">
    <property type="entry name" value="DISEASE RESISTANCE PROTEIN RGA3"/>
    <property type="match status" value="1"/>
</dbReference>
<sequence>MYNPEDYVKSTRLLADRFTGQELPSFSLLKDLNSTLSYPVQMMTYRHAIFTHPSPIIERPNMENLFLFDSTEKGFEGRSSLAASILRHMEVMLCGMHEIVRDFEHIQAEVHDVGAWLVKLEEMLYQLDDVVDWISVANLRQMAMTHSVKGKMRAFCLSQTTLRFSVPVRMLKGIWTQISSHEAIGKSLFHERIKRLPVEIQVREQEPTLTYLLGLDEQVQIFGREKDKEAIIRDLLDYNLKDDIPVIPIIGNGGLGKTTLARLVYNDERVKRNFELQMWVCVSEISDIKRILTQVVESAGMHKVENPDMGLMQNFLRKKIEGTRYLLVLDDLCIKDNKKWLILRHLLMGGAPGSRILITTRRDEVAKVTGAVEQHTLRRLRSVDCWEYFLRMAFGERQDLLKSDAITIGHDIVRVCNGFPLAIRVIARLLQSKSSAEEWRSIMRCELKLLINKIDGEDAILRLLKLSYGHLPSPLKHCFAYCSLFPKNYVIHVPTLVNLWIGQGFIKSSDASKCLEDVGYECFMNLYWRQFFYEVEKDEWGRIRSCKMHNLISDLAISVAGERSMLLNSDLKDVPDGVRHVSFGFSLDQSWQFPMPILKSRLLRTFLLPSQSWPLHEKQFSTSTCDAIFSSFPLLRVLDLQNLGLKKLPSSLGNLLLLRFLDLSRNSMENLPTSVTKLQKLQTLKLSYCHRLKQLPRAINDLVSLRHLDIDGCNDLSHMPSGLGKLTSLQTLSRFVVSKNYNSGSSNIGGLQELRILNNLRGELEIIHLEQLRFATISEATSNLEGKNHLRGLTLSWDDDDGGDVDKDELSLDGLQPHRNLKTLSLMGYRGLKFSSWILTLGNLVKFTMYNCPRCQTLQQLDKLHSLKILELLWLVNLEFILESSLPTTTEFFPSLKVVTLWNCPNLKGWWRDGLPNNGGALFPCISELEIRHCPLLTSIPLYPQLEEKLILINASLSPLHKTMNESMGGSMMNLVVKVSLTVTDESSSSTLPSMLSCPPLSKLKYLVIGNIEELEFLEEKWMRNLNSLQHLDIWECPRLRSLSQGIRHLSSLEYLKIKDCNELYLSTAGDMEWEGLRCLRSLTIEGTPKLRCLPYGLQHVTTLQHLRLYNCASLTALPEWIGSLTLLKRLVISKCYELASLPHEMRSLSSLSTLIIEDCPILFPRCLQETGEDWPKIAHVRNLSVKPAFQDHRTHFIQTCLAN</sequence>
<dbReference type="InterPro" id="IPR032675">
    <property type="entry name" value="LRR_dom_sf"/>
</dbReference>
<dbReference type="Gene3D" id="1.10.8.430">
    <property type="entry name" value="Helical domain of apoptotic protease-activating factors"/>
    <property type="match status" value="1"/>
</dbReference>
<dbReference type="AlphaFoldDB" id="A0AAD7PVS1"/>